<dbReference type="Pfam" id="PF00651">
    <property type="entry name" value="BTB"/>
    <property type="match status" value="1"/>
</dbReference>
<keyword evidence="2" id="KW-1185">Reference proteome</keyword>
<dbReference type="InterPro" id="IPR011705">
    <property type="entry name" value="BACK"/>
</dbReference>
<feature type="domain" description="BTB" evidence="1">
    <location>
        <begin position="37"/>
        <end position="104"/>
    </location>
</feature>
<dbReference type="GO" id="GO:0048512">
    <property type="term" value="P:circadian behavior"/>
    <property type="evidence" value="ECO:0007669"/>
    <property type="project" value="TreeGrafter"/>
</dbReference>
<dbReference type="InterPro" id="IPR000421">
    <property type="entry name" value="FA58C"/>
</dbReference>
<evidence type="ECO:0000313" key="2">
    <source>
        <dbReference type="Proteomes" id="UP000492821"/>
    </source>
</evidence>
<sequence length="408" mass="46491">MQFEIIDNRQTAATMSKVQDTSLLTQFANLLLNESYSDVVFHIGGDNLPAHKVVLAQRSPVFNAMFLQEDDETKKRSITLTEPSLEAFKLFLQFVYTGVIDFEPLEIDIVLGVFQLAITYQMSQLEGLTVNHLDSIVNAQNVCDILNGAIKFEQETLIAHCLEQVKSDFSKILNSENFKKLSTKAVKHVLKDVALHVPDLITFRAFVEWMKANPSESTHFPELLKHIKLDSIALFELINAVRPSKLIDANDFMDIVYQQSIASTPICKKQFDYPDGNVLTPKNDVRVISGGASAFFINPTGTLKHRIGSYENITIDLKRRYILNSFVMKLAPGDKSYYIDVSTDYEHWIRIIDYSKYTCRSTQKLHFNDRAVRYLRISGTAPTNGIFEIMRLEASYTEKNCVFPFRAE</sequence>
<name>A0A7E4VZ41_PANRE</name>
<reference evidence="2" key="1">
    <citation type="journal article" date="2013" name="Genetics">
        <title>The draft genome and transcriptome of Panagrellus redivivus are shaped by the harsh demands of a free-living lifestyle.</title>
        <authorList>
            <person name="Srinivasan J."/>
            <person name="Dillman A.R."/>
            <person name="Macchietto M.G."/>
            <person name="Heikkinen L."/>
            <person name="Lakso M."/>
            <person name="Fracchia K.M."/>
            <person name="Antoshechkin I."/>
            <person name="Mortazavi A."/>
            <person name="Wong G."/>
            <person name="Sternberg P.W."/>
        </authorList>
    </citation>
    <scope>NUCLEOTIDE SEQUENCE [LARGE SCALE GENOMIC DNA]</scope>
    <source>
        <strain evidence="2">MT8872</strain>
    </source>
</reference>
<dbReference type="GO" id="GO:0005737">
    <property type="term" value="C:cytoplasm"/>
    <property type="evidence" value="ECO:0007669"/>
    <property type="project" value="TreeGrafter"/>
</dbReference>
<protein>
    <submittedName>
        <fullName evidence="3">BTB domain-containing protein</fullName>
    </submittedName>
</protein>
<dbReference type="InterPro" id="IPR000210">
    <property type="entry name" value="BTB/POZ_dom"/>
</dbReference>
<organism evidence="2 3">
    <name type="scientific">Panagrellus redivivus</name>
    <name type="common">Microworm</name>
    <dbReference type="NCBI Taxonomy" id="6233"/>
    <lineage>
        <taxon>Eukaryota</taxon>
        <taxon>Metazoa</taxon>
        <taxon>Ecdysozoa</taxon>
        <taxon>Nematoda</taxon>
        <taxon>Chromadorea</taxon>
        <taxon>Rhabditida</taxon>
        <taxon>Tylenchina</taxon>
        <taxon>Panagrolaimomorpha</taxon>
        <taxon>Panagrolaimoidea</taxon>
        <taxon>Panagrolaimidae</taxon>
        <taxon>Panagrellus</taxon>
    </lineage>
</organism>
<reference evidence="3" key="2">
    <citation type="submission" date="2020-10" db="UniProtKB">
        <authorList>
            <consortium name="WormBaseParasite"/>
        </authorList>
    </citation>
    <scope>IDENTIFICATION</scope>
</reference>
<dbReference type="Gene3D" id="2.60.120.260">
    <property type="entry name" value="Galactose-binding domain-like"/>
    <property type="match status" value="1"/>
</dbReference>
<dbReference type="GO" id="GO:0050804">
    <property type="term" value="P:modulation of chemical synaptic transmission"/>
    <property type="evidence" value="ECO:0007669"/>
    <property type="project" value="TreeGrafter"/>
</dbReference>
<dbReference type="WBParaSite" id="Pan_g5261.t1">
    <property type="protein sequence ID" value="Pan_g5261.t1"/>
    <property type="gene ID" value="Pan_g5261"/>
</dbReference>
<evidence type="ECO:0000259" key="1">
    <source>
        <dbReference type="PROSITE" id="PS50097"/>
    </source>
</evidence>
<dbReference type="Gene3D" id="1.25.40.420">
    <property type="match status" value="1"/>
</dbReference>
<dbReference type="SMART" id="SM00875">
    <property type="entry name" value="BACK"/>
    <property type="match status" value="1"/>
</dbReference>
<dbReference type="InterPro" id="IPR008979">
    <property type="entry name" value="Galactose-bd-like_sf"/>
</dbReference>
<dbReference type="Pfam" id="PF07707">
    <property type="entry name" value="BACK"/>
    <property type="match status" value="1"/>
</dbReference>
<dbReference type="AlphaFoldDB" id="A0A7E4VZ41"/>
<dbReference type="SUPFAM" id="SSF49785">
    <property type="entry name" value="Galactose-binding domain-like"/>
    <property type="match status" value="1"/>
</dbReference>
<dbReference type="SUPFAM" id="SSF54695">
    <property type="entry name" value="POZ domain"/>
    <property type="match status" value="1"/>
</dbReference>
<dbReference type="Pfam" id="PF00754">
    <property type="entry name" value="F5_F8_type_C"/>
    <property type="match status" value="1"/>
</dbReference>
<evidence type="ECO:0000313" key="3">
    <source>
        <dbReference type="WBParaSite" id="Pan_g5261.t1"/>
    </source>
</evidence>
<dbReference type="SMART" id="SM00225">
    <property type="entry name" value="BTB"/>
    <property type="match status" value="1"/>
</dbReference>
<dbReference type="PROSITE" id="PS50097">
    <property type="entry name" value="BTB"/>
    <property type="match status" value="1"/>
</dbReference>
<dbReference type="GO" id="GO:0008344">
    <property type="term" value="P:adult locomotory behavior"/>
    <property type="evidence" value="ECO:0007669"/>
    <property type="project" value="TreeGrafter"/>
</dbReference>
<accession>A0A7E4VZ41</accession>
<dbReference type="InterPro" id="IPR011333">
    <property type="entry name" value="SKP1/BTB/POZ_sf"/>
</dbReference>
<dbReference type="Proteomes" id="UP000492821">
    <property type="component" value="Unassembled WGS sequence"/>
</dbReference>
<dbReference type="InterPro" id="IPR052407">
    <property type="entry name" value="BTB_POZ_domain_cont_9"/>
</dbReference>
<dbReference type="PANTHER" id="PTHR46306">
    <property type="entry name" value="BTB/POZ DOMAIN-CONTAINING PROTEIN 9"/>
    <property type="match status" value="1"/>
</dbReference>
<proteinExistence type="predicted"/>
<dbReference type="PANTHER" id="PTHR46306:SF1">
    <property type="entry name" value="BTB_POZ DOMAIN-CONTAINING PROTEIN 9"/>
    <property type="match status" value="1"/>
</dbReference>
<dbReference type="Gene3D" id="3.30.710.10">
    <property type="entry name" value="Potassium Channel Kv1.1, Chain A"/>
    <property type="match status" value="1"/>
</dbReference>